<dbReference type="Proteomes" id="UP001552427">
    <property type="component" value="Unassembled WGS sequence"/>
</dbReference>
<sequence>MRIFARTHQLPPRLAAAAIMLHSGADMVGADEERASGLHGMAAGAYPFLGAMEPVQFTRLLSRAELALGAALALPFVPSLVAGAALTGFAGGLVGLYLLTPGMRREGSLRPTQQGLGVAKDVWLLGIGLGLVLEELAKRGCRHPGTKADIHG</sequence>
<protein>
    <recommendedName>
        <fullName evidence="4">DoxX family membrane protein</fullName>
    </recommendedName>
</protein>
<accession>A0ABV3HKJ2</accession>
<organism evidence="2 3">
    <name type="scientific">Nonomuraea bangladeshensis</name>
    <dbReference type="NCBI Taxonomy" id="404385"/>
    <lineage>
        <taxon>Bacteria</taxon>
        <taxon>Bacillati</taxon>
        <taxon>Actinomycetota</taxon>
        <taxon>Actinomycetes</taxon>
        <taxon>Streptosporangiales</taxon>
        <taxon>Streptosporangiaceae</taxon>
        <taxon>Nonomuraea</taxon>
    </lineage>
</organism>
<proteinExistence type="predicted"/>
<feature type="transmembrane region" description="Helical" evidence="1">
    <location>
        <begin position="76"/>
        <end position="100"/>
    </location>
</feature>
<evidence type="ECO:0000313" key="2">
    <source>
        <dbReference type="EMBL" id="MEV4292938.1"/>
    </source>
</evidence>
<dbReference type="RefSeq" id="WP_364463822.1">
    <property type="nucleotide sequence ID" value="NZ_JBFARM010000021.1"/>
</dbReference>
<comment type="caution">
    <text evidence="2">The sequence shown here is derived from an EMBL/GenBank/DDBJ whole genome shotgun (WGS) entry which is preliminary data.</text>
</comment>
<evidence type="ECO:0000313" key="3">
    <source>
        <dbReference type="Proteomes" id="UP001552427"/>
    </source>
</evidence>
<name>A0ABV3HKJ2_9ACTN</name>
<dbReference type="EMBL" id="JBFARM010000021">
    <property type="protein sequence ID" value="MEV4292938.1"/>
    <property type="molecule type" value="Genomic_DNA"/>
</dbReference>
<reference evidence="2 3" key="1">
    <citation type="submission" date="2024-06" db="EMBL/GenBank/DDBJ databases">
        <title>The Natural Products Discovery Center: Release of the First 8490 Sequenced Strains for Exploring Actinobacteria Biosynthetic Diversity.</title>
        <authorList>
            <person name="Kalkreuter E."/>
            <person name="Kautsar S.A."/>
            <person name="Yang D."/>
            <person name="Bader C.D."/>
            <person name="Teijaro C.N."/>
            <person name="Fluegel L."/>
            <person name="Davis C.M."/>
            <person name="Simpson J.R."/>
            <person name="Lauterbach L."/>
            <person name="Steele A.D."/>
            <person name="Gui C."/>
            <person name="Meng S."/>
            <person name="Li G."/>
            <person name="Viehrig K."/>
            <person name="Ye F."/>
            <person name="Su P."/>
            <person name="Kiefer A.F."/>
            <person name="Nichols A."/>
            <person name="Cepeda A.J."/>
            <person name="Yan W."/>
            <person name="Fan B."/>
            <person name="Jiang Y."/>
            <person name="Adhikari A."/>
            <person name="Zheng C.-J."/>
            <person name="Schuster L."/>
            <person name="Cowan T.M."/>
            <person name="Smanski M.J."/>
            <person name="Chevrette M.G."/>
            <person name="De Carvalho L.P.S."/>
            <person name="Shen B."/>
        </authorList>
    </citation>
    <scope>NUCLEOTIDE SEQUENCE [LARGE SCALE GENOMIC DNA]</scope>
    <source>
        <strain evidence="2 3">NPDC049574</strain>
    </source>
</reference>
<keyword evidence="1" id="KW-0472">Membrane</keyword>
<keyword evidence="3" id="KW-1185">Reference proteome</keyword>
<evidence type="ECO:0000256" key="1">
    <source>
        <dbReference type="SAM" id="Phobius"/>
    </source>
</evidence>
<keyword evidence="1" id="KW-0812">Transmembrane</keyword>
<evidence type="ECO:0008006" key="4">
    <source>
        <dbReference type="Google" id="ProtNLM"/>
    </source>
</evidence>
<gene>
    <name evidence="2" type="ORF">AB0K40_46165</name>
</gene>
<keyword evidence="1" id="KW-1133">Transmembrane helix</keyword>